<name>X0Y2T4_9ZZZZ</name>
<dbReference type="InterPro" id="IPR023093">
    <property type="entry name" value="ScpA-like_C"/>
</dbReference>
<proteinExistence type="predicted"/>
<dbReference type="InterPro" id="IPR003768">
    <property type="entry name" value="ScpA"/>
</dbReference>
<dbReference type="Gene3D" id="1.10.10.580">
    <property type="entry name" value="Structural maintenance of chromosome 1. Chain E"/>
    <property type="match status" value="1"/>
</dbReference>
<sequence length="240" mass="27800">METTRIAEIPIEDLIGSTWEGALERLTSDMDPWDIDLTILARRYRDYVQALRELEFEIPGRMVLTCSILLRMKSDVLLAMERPTDRDGLVAELEDAIEQELETWELPSDPDAFYLPVLRRPRRQVTILDLRNALTAAMKVSRRRAERLIDQVELDDDDPFEIYEIGGTDFAGRLRVLFEKIVNLLSGRRVLSFFRLLDRGDKDERVERFFEVLHLAAEGQISCSQKEFLGDILIQLAADE</sequence>
<evidence type="ECO:0008006" key="2">
    <source>
        <dbReference type="Google" id="ProtNLM"/>
    </source>
</evidence>
<dbReference type="PANTHER" id="PTHR33969">
    <property type="entry name" value="SEGREGATION AND CONDENSATION PROTEIN A"/>
    <property type="match status" value="1"/>
</dbReference>
<comment type="caution">
    <text evidence="1">The sequence shown here is derived from an EMBL/GenBank/DDBJ whole genome shotgun (WGS) entry which is preliminary data.</text>
</comment>
<dbReference type="Gene3D" id="6.10.250.2410">
    <property type="match status" value="1"/>
</dbReference>
<dbReference type="PANTHER" id="PTHR33969:SF2">
    <property type="entry name" value="SEGREGATION AND CONDENSATION PROTEIN A"/>
    <property type="match status" value="1"/>
</dbReference>
<reference evidence="1" key="1">
    <citation type="journal article" date="2014" name="Front. Microbiol.">
        <title>High frequency of phylogenetically diverse reductive dehalogenase-homologous genes in deep subseafloor sedimentary metagenomes.</title>
        <authorList>
            <person name="Kawai M."/>
            <person name="Futagami T."/>
            <person name="Toyoda A."/>
            <person name="Takaki Y."/>
            <person name="Nishi S."/>
            <person name="Hori S."/>
            <person name="Arai W."/>
            <person name="Tsubouchi T."/>
            <person name="Morono Y."/>
            <person name="Uchiyama I."/>
            <person name="Ito T."/>
            <person name="Fujiyama A."/>
            <person name="Inagaki F."/>
            <person name="Takami H."/>
        </authorList>
    </citation>
    <scope>NUCLEOTIDE SEQUENCE</scope>
    <source>
        <strain evidence="1">Expedition CK06-06</strain>
    </source>
</reference>
<protein>
    <recommendedName>
        <fullName evidence="2">Segregation and condensation protein A</fullName>
    </recommendedName>
</protein>
<gene>
    <name evidence="1" type="ORF">S01H1_62899</name>
</gene>
<organism evidence="1">
    <name type="scientific">marine sediment metagenome</name>
    <dbReference type="NCBI Taxonomy" id="412755"/>
    <lineage>
        <taxon>unclassified sequences</taxon>
        <taxon>metagenomes</taxon>
        <taxon>ecological metagenomes</taxon>
    </lineage>
</organism>
<dbReference type="EMBL" id="BARS01041344">
    <property type="protein sequence ID" value="GAG31221.1"/>
    <property type="molecule type" value="Genomic_DNA"/>
</dbReference>
<dbReference type="Pfam" id="PF02616">
    <property type="entry name" value="SMC_ScpA"/>
    <property type="match status" value="1"/>
</dbReference>
<dbReference type="AlphaFoldDB" id="X0Y2T4"/>
<evidence type="ECO:0000313" key="1">
    <source>
        <dbReference type="EMBL" id="GAG31221.1"/>
    </source>
</evidence>
<accession>X0Y2T4</accession>